<evidence type="ECO:0000256" key="1">
    <source>
        <dbReference type="SAM" id="MobiDB-lite"/>
    </source>
</evidence>
<gene>
    <name evidence="2" type="ORF">SVUK_LOCUS9063</name>
</gene>
<organism evidence="2 3">
    <name type="scientific">Strongylus vulgaris</name>
    <name type="common">Blood worm</name>
    <dbReference type="NCBI Taxonomy" id="40348"/>
    <lineage>
        <taxon>Eukaryota</taxon>
        <taxon>Metazoa</taxon>
        <taxon>Ecdysozoa</taxon>
        <taxon>Nematoda</taxon>
        <taxon>Chromadorea</taxon>
        <taxon>Rhabditida</taxon>
        <taxon>Rhabditina</taxon>
        <taxon>Rhabditomorpha</taxon>
        <taxon>Strongyloidea</taxon>
        <taxon>Strongylidae</taxon>
        <taxon>Strongylus</taxon>
    </lineage>
</organism>
<dbReference type="OrthoDB" id="413436at2759"/>
<proteinExistence type="predicted"/>
<evidence type="ECO:0000313" key="3">
    <source>
        <dbReference type="Proteomes" id="UP000270094"/>
    </source>
</evidence>
<feature type="compositionally biased region" description="Basic and acidic residues" evidence="1">
    <location>
        <begin position="54"/>
        <end position="70"/>
    </location>
</feature>
<evidence type="ECO:0000313" key="2">
    <source>
        <dbReference type="EMBL" id="VDM74065.1"/>
    </source>
</evidence>
<keyword evidence="3" id="KW-1185">Reference proteome</keyword>
<sequence>MLRVLTSSQRLLSSVWKRALSSAPSKPSAPSTTTPQEDPQPLGEESTASETEPVVEKEQEFAPRHTEKYSVDAITHLK</sequence>
<accession>A0A3P7KUE9</accession>
<dbReference type="Proteomes" id="UP000270094">
    <property type="component" value="Unassembled WGS sequence"/>
</dbReference>
<feature type="region of interest" description="Disordered" evidence="1">
    <location>
        <begin position="18"/>
        <end position="78"/>
    </location>
</feature>
<name>A0A3P7KUE9_STRVU</name>
<dbReference type="EMBL" id="UYYB01033988">
    <property type="protein sequence ID" value="VDM74065.1"/>
    <property type="molecule type" value="Genomic_DNA"/>
</dbReference>
<reference evidence="2 3" key="1">
    <citation type="submission" date="2018-11" db="EMBL/GenBank/DDBJ databases">
        <authorList>
            <consortium name="Pathogen Informatics"/>
        </authorList>
    </citation>
    <scope>NUCLEOTIDE SEQUENCE [LARGE SCALE GENOMIC DNA]</scope>
</reference>
<feature type="compositionally biased region" description="Low complexity" evidence="1">
    <location>
        <begin position="19"/>
        <end position="35"/>
    </location>
</feature>
<protein>
    <submittedName>
        <fullName evidence="2">Uncharacterized protein</fullName>
    </submittedName>
</protein>
<dbReference type="AlphaFoldDB" id="A0A3P7KUE9"/>